<dbReference type="PANTHER" id="PTHR32114">
    <property type="entry name" value="ABC TRANSPORTER ABCH.3"/>
    <property type="match status" value="1"/>
</dbReference>
<keyword evidence="1" id="KW-0175">Coiled coil</keyword>
<evidence type="ECO:0000313" key="3">
    <source>
        <dbReference type="EMBL" id="KMO43811.1"/>
    </source>
</evidence>
<dbReference type="Proteomes" id="UP000036449">
    <property type="component" value="Unassembled WGS sequence"/>
</dbReference>
<evidence type="ECO:0000313" key="4">
    <source>
        <dbReference type="Proteomes" id="UP000036449"/>
    </source>
</evidence>
<dbReference type="Gene3D" id="3.40.50.300">
    <property type="entry name" value="P-loop containing nucleotide triphosphate hydrolases"/>
    <property type="match status" value="1"/>
</dbReference>
<proteinExistence type="predicted"/>
<reference evidence="3 4" key="1">
    <citation type="submission" date="2015-03" db="EMBL/GenBank/DDBJ databases">
        <title>Genome sequencing of Methylobacterium tarhaniae DSM 25844.</title>
        <authorList>
            <person name="Chaudhry V."/>
            <person name="Patil P.B."/>
        </authorList>
    </citation>
    <scope>NUCLEOTIDE SEQUENCE [LARGE SCALE GENOMIC DNA]</scope>
    <source>
        <strain evidence="3 4">DSM 25844</strain>
    </source>
</reference>
<feature type="coiled-coil region" evidence="1">
    <location>
        <begin position="396"/>
        <end position="423"/>
    </location>
</feature>
<dbReference type="GO" id="GO:0006302">
    <property type="term" value="P:double-strand break repair"/>
    <property type="evidence" value="ECO:0007669"/>
    <property type="project" value="InterPro"/>
</dbReference>
<evidence type="ECO:0000256" key="1">
    <source>
        <dbReference type="SAM" id="Coils"/>
    </source>
</evidence>
<feature type="coiled-coil region" evidence="1">
    <location>
        <begin position="536"/>
        <end position="607"/>
    </location>
</feature>
<accession>A0A0J6VWW9</accession>
<dbReference type="OrthoDB" id="7069379at2"/>
<dbReference type="SUPFAM" id="SSF52540">
    <property type="entry name" value="P-loop containing nucleoside triphosphate hydrolases"/>
    <property type="match status" value="1"/>
</dbReference>
<dbReference type="PATRIC" id="fig|1187852.3.peg.4774"/>
<dbReference type="Pfam" id="PF13476">
    <property type="entry name" value="AAA_23"/>
    <property type="match status" value="1"/>
</dbReference>
<dbReference type="GO" id="GO:0016887">
    <property type="term" value="F:ATP hydrolysis activity"/>
    <property type="evidence" value="ECO:0007669"/>
    <property type="project" value="InterPro"/>
</dbReference>
<dbReference type="EMBL" id="LABZ01000037">
    <property type="protein sequence ID" value="KMO43811.1"/>
    <property type="molecule type" value="Genomic_DNA"/>
</dbReference>
<evidence type="ECO:0000259" key="2">
    <source>
        <dbReference type="Pfam" id="PF13476"/>
    </source>
</evidence>
<organism evidence="3 4">
    <name type="scientific">Methylobacterium tarhaniae</name>
    <dbReference type="NCBI Taxonomy" id="1187852"/>
    <lineage>
        <taxon>Bacteria</taxon>
        <taxon>Pseudomonadati</taxon>
        <taxon>Pseudomonadota</taxon>
        <taxon>Alphaproteobacteria</taxon>
        <taxon>Hyphomicrobiales</taxon>
        <taxon>Methylobacteriaceae</taxon>
        <taxon>Methylobacterium</taxon>
    </lineage>
</organism>
<name>A0A0J6VWW9_9HYPH</name>
<dbReference type="InterPro" id="IPR038729">
    <property type="entry name" value="Rad50/SbcC_AAA"/>
</dbReference>
<comment type="caution">
    <text evidence="3">The sequence shown here is derived from an EMBL/GenBank/DDBJ whole genome shotgun (WGS) entry which is preliminary data.</text>
</comment>
<dbReference type="RefSeq" id="WP_048450145.1">
    <property type="nucleotide sequence ID" value="NZ_LABZ01000037.1"/>
</dbReference>
<dbReference type="AlphaFoldDB" id="A0A0J6VWW9"/>
<feature type="domain" description="Rad50/SbcC-type AAA" evidence="2">
    <location>
        <begin position="229"/>
        <end position="295"/>
    </location>
</feature>
<keyword evidence="4" id="KW-1185">Reference proteome</keyword>
<dbReference type="InterPro" id="IPR027417">
    <property type="entry name" value="P-loop_NTPase"/>
</dbReference>
<sequence length="644" mass="68322">MTPADIQDALTRADRLLSRLEATRDGDRKALATKTRAVAAAKGRLAQRDAVDTYLRELQQDANRRSVATFETLLTALVQEVLPGEKPVRLDLTTERGLPALDIAVERPDGGREDVLEDNGGAMTNVVGMALRLIAVVKAGVGRFLALDEADCWIAPDRVPAFYRVLDDGAARLGVQCLAISHHDVAGFDAGLTVSRIAGRPGTGVAIEGPAASCAAQWRPEMPGFRFIRLIDVQGFADATLPLSPGVNALVGPNNHGKSTVIRALRAVFYGEVRDSLVRAGASAGRVEIGVAGGRVLRYVRQPKRTPVNLWSLHEADGSLVQENGTTFETGGRDVPAWVERLYGITRVEELDVHVAHQKFPVFLLGEKPARRSAVLSIGREAGLIRDMQALQRERVTEDQRTIREGEREIARLRETLAALDGLDALAETLHGLHDQAGALAAEAARLRDRSALAERLARASRLAAGAAARARALADLPGPEVGAELGRSLAEARNREALGRRVLAAATDLAVARGRVAALADLPPEAPSPQDSAQAAAHVARLRRLRAGLAEAEERAAALRDLPAPPALRPDAAATRQRLAEIGRRLAEAEDRKAAARDGLAAAEAEMAEVLASTGGRCPACGTPAAPAALLAGHRHARAGEAA</sequence>
<gene>
    <name evidence="3" type="ORF">VQ03_06985</name>
</gene>
<dbReference type="PANTHER" id="PTHR32114:SF2">
    <property type="entry name" value="ABC TRANSPORTER ABCH.3"/>
    <property type="match status" value="1"/>
</dbReference>
<protein>
    <submittedName>
        <fullName evidence="3">DNA repair protein</fullName>
    </submittedName>
</protein>